<dbReference type="AlphaFoldDB" id="A0A511FE48"/>
<accession>A0A511FE48</accession>
<proteinExistence type="predicted"/>
<dbReference type="PANTHER" id="PTHR36439">
    <property type="entry name" value="BLL4334 PROTEIN"/>
    <property type="match status" value="1"/>
</dbReference>
<dbReference type="Pfam" id="PF08002">
    <property type="entry name" value="DUF1697"/>
    <property type="match status" value="1"/>
</dbReference>
<keyword evidence="2" id="KW-1185">Reference proteome</keyword>
<evidence type="ECO:0000313" key="1">
    <source>
        <dbReference type="EMBL" id="GEL47530.1"/>
    </source>
</evidence>
<dbReference type="OrthoDB" id="9806494at2"/>
<dbReference type="PANTHER" id="PTHR36439:SF1">
    <property type="entry name" value="DUF1697 DOMAIN-CONTAINING PROTEIN"/>
    <property type="match status" value="1"/>
</dbReference>
<evidence type="ECO:0008006" key="3">
    <source>
        <dbReference type="Google" id="ProtNLM"/>
    </source>
</evidence>
<name>A0A511FE48_9CELL</name>
<dbReference type="Proteomes" id="UP000321723">
    <property type="component" value="Unassembled WGS sequence"/>
</dbReference>
<protein>
    <recommendedName>
        <fullName evidence="3">DUF1697 domain-containing protein</fullName>
    </recommendedName>
</protein>
<sequence>MTVADDATVPPGERLLVLLRAVNVGGTSTLPMAELRAAATALGHADVATHLATGNLLLTPAAGSPATLGGLTARLTADLADRVGRPLALTVRTRAQVEDVVAANPYPDAAADDPSHLVVVFLDGPAAQDGTADLGRYGRERATWRGAEGYVHYPDGIGRSKVTAAVLDRLSGRSGTARNWRTVLALRDKLAA</sequence>
<organism evidence="1 2">
    <name type="scientific">Cellulomonas hominis</name>
    <dbReference type="NCBI Taxonomy" id="156981"/>
    <lineage>
        <taxon>Bacteria</taxon>
        <taxon>Bacillati</taxon>
        <taxon>Actinomycetota</taxon>
        <taxon>Actinomycetes</taxon>
        <taxon>Micrococcales</taxon>
        <taxon>Cellulomonadaceae</taxon>
        <taxon>Cellulomonas</taxon>
    </lineage>
</organism>
<dbReference type="InterPro" id="IPR012545">
    <property type="entry name" value="DUF1697"/>
</dbReference>
<dbReference type="PIRSF" id="PIRSF008502">
    <property type="entry name" value="UCP008502"/>
    <property type="match status" value="1"/>
</dbReference>
<dbReference type="Gene3D" id="3.30.70.1280">
    <property type="entry name" value="SP0830-like domains"/>
    <property type="match status" value="1"/>
</dbReference>
<gene>
    <name evidence="1" type="ORF">CHO01_26460</name>
</gene>
<dbReference type="SUPFAM" id="SSF160379">
    <property type="entry name" value="SP0830-like"/>
    <property type="match status" value="1"/>
</dbReference>
<reference evidence="1 2" key="1">
    <citation type="submission" date="2019-07" db="EMBL/GenBank/DDBJ databases">
        <title>Whole genome shotgun sequence of Cellulomonas hominis NBRC 16055.</title>
        <authorList>
            <person name="Hosoyama A."/>
            <person name="Uohara A."/>
            <person name="Ohji S."/>
            <person name="Ichikawa N."/>
        </authorList>
    </citation>
    <scope>NUCLEOTIDE SEQUENCE [LARGE SCALE GENOMIC DNA]</scope>
    <source>
        <strain evidence="1 2">NBRC 16055</strain>
    </source>
</reference>
<comment type="caution">
    <text evidence="1">The sequence shown here is derived from an EMBL/GenBank/DDBJ whole genome shotgun (WGS) entry which is preliminary data.</text>
</comment>
<evidence type="ECO:0000313" key="2">
    <source>
        <dbReference type="Proteomes" id="UP000321723"/>
    </source>
</evidence>
<dbReference type="EMBL" id="BJVQ01000040">
    <property type="protein sequence ID" value="GEL47530.1"/>
    <property type="molecule type" value="Genomic_DNA"/>
</dbReference>